<dbReference type="HOGENOM" id="CLU_009290_0_0_1"/>
<evidence type="ECO:0000313" key="4">
    <source>
        <dbReference type="Proteomes" id="UP000006039"/>
    </source>
</evidence>
<dbReference type="VEuPathDB" id="FungiDB:GGTG_00258"/>
<dbReference type="OrthoDB" id="5354164at2759"/>
<reference evidence="3" key="4">
    <citation type="journal article" date="2015" name="G3 (Bethesda)">
        <title>Genome sequences of three phytopathogenic species of the Magnaporthaceae family of fungi.</title>
        <authorList>
            <person name="Okagaki L.H."/>
            <person name="Nunes C.C."/>
            <person name="Sailsbery J."/>
            <person name="Clay B."/>
            <person name="Brown D."/>
            <person name="John T."/>
            <person name="Oh Y."/>
            <person name="Young N."/>
            <person name="Fitzgerald M."/>
            <person name="Haas B.J."/>
            <person name="Zeng Q."/>
            <person name="Young S."/>
            <person name="Adiconis X."/>
            <person name="Fan L."/>
            <person name="Levin J.Z."/>
            <person name="Mitchell T.K."/>
            <person name="Okubara P.A."/>
            <person name="Farman M.L."/>
            <person name="Kohn L.M."/>
            <person name="Birren B."/>
            <person name="Ma L.-J."/>
            <person name="Dean R.A."/>
        </authorList>
    </citation>
    <scope>NUCLEOTIDE SEQUENCE</scope>
    <source>
        <strain evidence="3">R3-111a-1</strain>
    </source>
</reference>
<evidence type="ECO:0000313" key="3">
    <source>
        <dbReference type="EnsemblFungi" id="EJT80255"/>
    </source>
</evidence>
<gene>
    <name evidence="3" type="primary">20340716</name>
    <name evidence="2" type="ORF">GGTG_00258</name>
</gene>
<dbReference type="AlphaFoldDB" id="J3NG65"/>
<dbReference type="RefSeq" id="XP_009216264.1">
    <property type="nucleotide sequence ID" value="XM_009218000.1"/>
</dbReference>
<reference evidence="3" key="5">
    <citation type="submission" date="2018-04" db="UniProtKB">
        <authorList>
            <consortium name="EnsemblFungi"/>
        </authorList>
    </citation>
    <scope>IDENTIFICATION</scope>
    <source>
        <strain evidence="3">R3-111a-1</strain>
    </source>
</reference>
<name>J3NG65_GAET3</name>
<dbReference type="GeneID" id="20340716"/>
<reference evidence="4" key="1">
    <citation type="submission" date="2010-07" db="EMBL/GenBank/DDBJ databases">
        <title>The genome sequence of Gaeumannomyces graminis var. tritici strain R3-111a-1.</title>
        <authorList>
            <consortium name="The Broad Institute Genome Sequencing Platform"/>
            <person name="Ma L.-J."/>
            <person name="Dead R."/>
            <person name="Young S."/>
            <person name="Zeng Q."/>
            <person name="Koehrsen M."/>
            <person name="Alvarado L."/>
            <person name="Berlin A."/>
            <person name="Chapman S.B."/>
            <person name="Chen Z."/>
            <person name="Freedman E."/>
            <person name="Gellesch M."/>
            <person name="Goldberg J."/>
            <person name="Griggs A."/>
            <person name="Gujja S."/>
            <person name="Heilman E.R."/>
            <person name="Heiman D."/>
            <person name="Hepburn T."/>
            <person name="Howarth C."/>
            <person name="Jen D."/>
            <person name="Larson L."/>
            <person name="Mehta T."/>
            <person name="Neiman D."/>
            <person name="Pearson M."/>
            <person name="Roberts A."/>
            <person name="Saif S."/>
            <person name="Shea T."/>
            <person name="Shenoy N."/>
            <person name="Sisk P."/>
            <person name="Stolte C."/>
            <person name="Sykes S."/>
            <person name="Walk T."/>
            <person name="White J."/>
            <person name="Yandava C."/>
            <person name="Haas B."/>
            <person name="Nusbaum C."/>
            <person name="Birren B."/>
        </authorList>
    </citation>
    <scope>NUCLEOTIDE SEQUENCE [LARGE SCALE GENOMIC DNA]</scope>
    <source>
        <strain evidence="4">R3-111a-1</strain>
    </source>
</reference>
<dbReference type="EMBL" id="GL385395">
    <property type="protein sequence ID" value="EJT80255.1"/>
    <property type="molecule type" value="Genomic_DNA"/>
</dbReference>
<accession>J3NG65</accession>
<feature type="region of interest" description="Disordered" evidence="1">
    <location>
        <begin position="825"/>
        <end position="846"/>
    </location>
</feature>
<sequence length="890" mass="97889">MSIGKLQAALASATNEVTVAAANINFDFALVKCEAPPEYQPLGLQLSAKRKDEAENGSQHVTARRLGALFDGQGPKAPRLIAAFGKRASDISKDANVKFKPQYAANWIFSDYTGVDATSLWAAATSSKAAIPVYLLACMLARVWSDAEATSLWVEIVAGRRREIATRFEAGEALPFATTTAAAQQELTRDQLAKWDASARAWLRTADDMWPKQRRQFLLVADNIEIAVNNISQPYHSIIEAWVSAMGTMDKLIGGEPHAIKDGSVLLGISSWHIYPNMTVLGTAALKSVDMADSLVHPGGIITLGMKDPTDRAARGAFWSLSLAHHRYYGKPVQKMVELNRDGSRLTFKELQIALLGMILSRWNVPVSQTDRALRFLLKIASALPSNPDTRADGWIGMLVSPIMEYLQGDDLAAELVSLGRRRPNFIPTDVNRPPDLPFFGLLQINTVLRLVPSYHDRTNLMLRLALRAAGLRDRRFAIAFVAHGQRKACCVDPVSGNNADEMTLLNLQVLEWEGWASFQAIDGTVYGFHFGDPDYAAIFVESSTLEAHTQPPCIENEDIVWAIRRDMMDLVGLKKLLTRRQLQDADKIMIALCKLGYASRVYQNLSRQGASISPKALHATFGVMWYLPDDPQGETLMGYIDRLHEAGPTLAMRFISFFETGILLPDTFSQAAGAIGIAVGDSIYVPTRLLSDPAVHTDQPYKFSRLLGNIGRPGLSILTTPATADLQARDSDLGLWQKAPPRFNGEREDAFSRTSMHIGFTDWQAPLFHTESVGQHSSEISHVEVVVSVRDSGERPAFTFALKMCVGSVIHNKLLRAQKCDVGSAESTRRHPPFPAMLSRTAPEASEQNKARIRCWTGLASFGAIHDNLAYQSPWRTPTGTISGAPTRG</sequence>
<reference evidence="2" key="3">
    <citation type="submission" date="2010-09" db="EMBL/GenBank/DDBJ databases">
        <title>Annotation of Gaeumannomyces graminis var. tritici R3-111a-1.</title>
        <authorList>
            <consortium name="The Broad Institute Genome Sequencing Platform"/>
            <person name="Ma L.-J."/>
            <person name="Dead R."/>
            <person name="Young S.K."/>
            <person name="Zeng Q."/>
            <person name="Gargeya S."/>
            <person name="Fitzgerald M."/>
            <person name="Haas B."/>
            <person name="Abouelleil A."/>
            <person name="Alvarado L."/>
            <person name="Arachchi H.M."/>
            <person name="Berlin A."/>
            <person name="Brown A."/>
            <person name="Chapman S.B."/>
            <person name="Chen Z."/>
            <person name="Dunbar C."/>
            <person name="Freedman E."/>
            <person name="Gearin G."/>
            <person name="Gellesch M."/>
            <person name="Goldberg J."/>
            <person name="Griggs A."/>
            <person name="Gujja S."/>
            <person name="Heiman D."/>
            <person name="Howarth C."/>
            <person name="Larson L."/>
            <person name="Lui A."/>
            <person name="MacDonald P.J.P."/>
            <person name="Mehta T."/>
            <person name="Montmayeur A."/>
            <person name="Murphy C."/>
            <person name="Neiman D."/>
            <person name="Pearson M."/>
            <person name="Priest M."/>
            <person name="Roberts A."/>
            <person name="Saif S."/>
            <person name="Shea T."/>
            <person name="Shenoy N."/>
            <person name="Sisk P."/>
            <person name="Stolte C."/>
            <person name="Sykes S."/>
            <person name="Yandava C."/>
            <person name="Wortman J."/>
            <person name="Nusbaum C."/>
            <person name="Birren B."/>
        </authorList>
    </citation>
    <scope>NUCLEOTIDE SEQUENCE</scope>
    <source>
        <strain evidence="2">R3-111a-1</strain>
    </source>
</reference>
<keyword evidence="4" id="KW-1185">Reference proteome</keyword>
<proteinExistence type="predicted"/>
<dbReference type="EnsemblFungi" id="EJT80255">
    <property type="protein sequence ID" value="EJT80255"/>
    <property type="gene ID" value="GGTG_00258"/>
</dbReference>
<evidence type="ECO:0000313" key="2">
    <source>
        <dbReference type="EMBL" id="EJT80255.1"/>
    </source>
</evidence>
<organism evidence="2">
    <name type="scientific">Gaeumannomyces tritici (strain R3-111a-1)</name>
    <name type="common">Wheat and barley take-all root rot fungus</name>
    <name type="synonym">Gaeumannomyces graminis var. tritici</name>
    <dbReference type="NCBI Taxonomy" id="644352"/>
    <lineage>
        <taxon>Eukaryota</taxon>
        <taxon>Fungi</taxon>
        <taxon>Dikarya</taxon>
        <taxon>Ascomycota</taxon>
        <taxon>Pezizomycotina</taxon>
        <taxon>Sordariomycetes</taxon>
        <taxon>Sordariomycetidae</taxon>
        <taxon>Magnaporthales</taxon>
        <taxon>Magnaporthaceae</taxon>
        <taxon>Gaeumannomyces</taxon>
    </lineage>
</organism>
<protein>
    <submittedName>
        <fullName evidence="2 3">Uncharacterized protein</fullName>
    </submittedName>
</protein>
<reference evidence="2" key="2">
    <citation type="submission" date="2010-07" db="EMBL/GenBank/DDBJ databases">
        <authorList>
            <consortium name="The Broad Institute Genome Sequencing Platform"/>
            <consortium name="Broad Institute Genome Sequencing Center for Infectious Disease"/>
            <person name="Ma L.-J."/>
            <person name="Dead R."/>
            <person name="Young S."/>
            <person name="Zeng Q."/>
            <person name="Koehrsen M."/>
            <person name="Alvarado L."/>
            <person name="Berlin A."/>
            <person name="Chapman S.B."/>
            <person name="Chen Z."/>
            <person name="Freedman E."/>
            <person name="Gellesch M."/>
            <person name="Goldberg J."/>
            <person name="Griggs A."/>
            <person name="Gujja S."/>
            <person name="Heilman E.R."/>
            <person name="Heiman D."/>
            <person name="Hepburn T."/>
            <person name="Howarth C."/>
            <person name="Jen D."/>
            <person name="Larson L."/>
            <person name="Mehta T."/>
            <person name="Neiman D."/>
            <person name="Pearson M."/>
            <person name="Roberts A."/>
            <person name="Saif S."/>
            <person name="Shea T."/>
            <person name="Shenoy N."/>
            <person name="Sisk P."/>
            <person name="Stolte C."/>
            <person name="Sykes S."/>
            <person name="Walk T."/>
            <person name="White J."/>
            <person name="Yandava C."/>
            <person name="Haas B."/>
            <person name="Nusbaum C."/>
            <person name="Birren B."/>
        </authorList>
    </citation>
    <scope>NUCLEOTIDE SEQUENCE</scope>
    <source>
        <strain evidence="2">R3-111a-1</strain>
    </source>
</reference>
<dbReference type="Proteomes" id="UP000006039">
    <property type="component" value="Unassembled WGS sequence"/>
</dbReference>
<evidence type="ECO:0000256" key="1">
    <source>
        <dbReference type="SAM" id="MobiDB-lite"/>
    </source>
</evidence>
<dbReference type="eggNOG" id="ENOG502SJYI">
    <property type="taxonomic scope" value="Eukaryota"/>
</dbReference>